<evidence type="ECO:0008006" key="3">
    <source>
        <dbReference type="Google" id="ProtNLM"/>
    </source>
</evidence>
<comment type="caution">
    <text evidence="1">The sequence shown here is derived from an EMBL/GenBank/DDBJ whole genome shotgun (WGS) entry which is preliminary data.</text>
</comment>
<organism evidence="1 2">
    <name type="scientific">Fodinibius halophilus</name>
    <dbReference type="NCBI Taxonomy" id="1736908"/>
    <lineage>
        <taxon>Bacteria</taxon>
        <taxon>Pseudomonadati</taxon>
        <taxon>Balneolota</taxon>
        <taxon>Balneolia</taxon>
        <taxon>Balneolales</taxon>
        <taxon>Balneolaceae</taxon>
        <taxon>Fodinibius</taxon>
    </lineage>
</organism>
<dbReference type="RefSeq" id="WP_165270732.1">
    <property type="nucleotide sequence ID" value="NZ_JAALLS010000024.1"/>
</dbReference>
<keyword evidence="2" id="KW-1185">Reference proteome</keyword>
<reference evidence="1 2" key="1">
    <citation type="submission" date="2020-02" db="EMBL/GenBank/DDBJ databases">
        <title>Aliifodinibius halophilus 2W32, complete genome.</title>
        <authorList>
            <person name="Li Y."/>
            <person name="Wu S."/>
        </authorList>
    </citation>
    <scope>NUCLEOTIDE SEQUENCE [LARGE SCALE GENOMIC DNA]</scope>
    <source>
        <strain evidence="1 2">2W32</strain>
    </source>
</reference>
<name>A0A6M1T2K5_9BACT</name>
<gene>
    <name evidence="1" type="ORF">G3569_15215</name>
</gene>
<proteinExistence type="predicted"/>
<evidence type="ECO:0000313" key="2">
    <source>
        <dbReference type="Proteomes" id="UP000479132"/>
    </source>
</evidence>
<dbReference type="AlphaFoldDB" id="A0A6M1T2K5"/>
<dbReference type="PROSITE" id="PS51257">
    <property type="entry name" value="PROKAR_LIPOPROTEIN"/>
    <property type="match status" value="1"/>
</dbReference>
<accession>A0A6M1T2K5</accession>
<sequence length="259" mass="29894">MNRLLIISTLIVLISCDQSRKSGHSKNQHDEKEIPSAKIVSLKTHNETKEVEQLESFEYPALDFKSPKEQSDSLQAFMERATNPASTNRQKWKLKFFCAFPNSFNRMQLIFGFDNEKGAAPLYSTDNTTRDYLDKGIFSDVIGYFSDLKSIPDTAYYKKYIAINIDGKWKADNISNAFGFHHKILNDTEDVCSVLSQYDASQIRTVFRFIFDGPHPKNDYNKKLYKNLKSKIDSQDKRLSRLLTESYENLMTEDDGHGH</sequence>
<dbReference type="Proteomes" id="UP000479132">
    <property type="component" value="Unassembled WGS sequence"/>
</dbReference>
<dbReference type="EMBL" id="JAALLS010000024">
    <property type="protein sequence ID" value="NGP89706.1"/>
    <property type="molecule type" value="Genomic_DNA"/>
</dbReference>
<evidence type="ECO:0000313" key="1">
    <source>
        <dbReference type="EMBL" id="NGP89706.1"/>
    </source>
</evidence>
<protein>
    <recommendedName>
        <fullName evidence="3">Lipoprotein</fullName>
    </recommendedName>
</protein>